<comment type="similarity">
    <text evidence="16">Belongs to the SEDS family. FtsW subfamily.</text>
</comment>
<evidence type="ECO:0000256" key="10">
    <source>
        <dbReference type="ARBA" id="ARBA00022989"/>
    </source>
</evidence>
<evidence type="ECO:0000256" key="11">
    <source>
        <dbReference type="ARBA" id="ARBA00023136"/>
    </source>
</evidence>
<dbReference type="InterPro" id="IPR013437">
    <property type="entry name" value="FtsW"/>
</dbReference>
<dbReference type="GO" id="GO:0015648">
    <property type="term" value="F:lipid-linked peptidoglycan transporter activity"/>
    <property type="evidence" value="ECO:0007669"/>
    <property type="project" value="TreeGrafter"/>
</dbReference>
<dbReference type="GO" id="GO:0008955">
    <property type="term" value="F:peptidoglycan glycosyltransferase activity"/>
    <property type="evidence" value="ECO:0007669"/>
    <property type="project" value="UniProtKB-EC"/>
</dbReference>
<comment type="subcellular location">
    <subcellularLocation>
        <location evidence="1">Cell membrane</location>
        <topology evidence="1">Multi-pass membrane protein</topology>
    </subcellularLocation>
</comment>
<feature type="transmembrane region" description="Helical" evidence="21">
    <location>
        <begin position="321"/>
        <end position="343"/>
    </location>
</feature>
<dbReference type="GO" id="GO:0005886">
    <property type="term" value="C:plasma membrane"/>
    <property type="evidence" value="ECO:0007669"/>
    <property type="project" value="UniProtKB-SubCell"/>
</dbReference>
<feature type="transmembrane region" description="Helical" evidence="21">
    <location>
        <begin position="90"/>
        <end position="111"/>
    </location>
</feature>
<organism evidence="22 23">
    <name type="scientific">Desulfoglaeba alkanexedens ALDC</name>
    <dbReference type="NCBI Taxonomy" id="980445"/>
    <lineage>
        <taxon>Bacteria</taxon>
        <taxon>Pseudomonadati</taxon>
        <taxon>Thermodesulfobacteriota</taxon>
        <taxon>Syntrophobacteria</taxon>
        <taxon>Syntrophobacterales</taxon>
        <taxon>Syntrophobacteraceae</taxon>
        <taxon>Desulfoglaeba</taxon>
    </lineage>
</organism>
<dbReference type="GO" id="GO:0008360">
    <property type="term" value="P:regulation of cell shape"/>
    <property type="evidence" value="ECO:0007669"/>
    <property type="project" value="UniProtKB-KW"/>
</dbReference>
<keyword evidence="7 21" id="KW-0812">Transmembrane</keyword>
<keyword evidence="13" id="KW-0961">Cell wall biogenesis/degradation</keyword>
<evidence type="ECO:0000256" key="13">
    <source>
        <dbReference type="ARBA" id="ARBA00023316"/>
    </source>
</evidence>
<feature type="transmembrane region" description="Helical" evidence="21">
    <location>
        <begin position="204"/>
        <end position="224"/>
    </location>
</feature>
<evidence type="ECO:0000256" key="2">
    <source>
        <dbReference type="ARBA" id="ARBA00004752"/>
    </source>
</evidence>
<feature type="transmembrane region" description="Helical" evidence="21">
    <location>
        <begin position="180"/>
        <end position="197"/>
    </location>
</feature>
<evidence type="ECO:0000256" key="12">
    <source>
        <dbReference type="ARBA" id="ARBA00023306"/>
    </source>
</evidence>
<proteinExistence type="inferred from homology"/>
<evidence type="ECO:0000256" key="5">
    <source>
        <dbReference type="ARBA" id="ARBA00022676"/>
    </source>
</evidence>
<dbReference type="GO" id="GO:0032153">
    <property type="term" value="C:cell division site"/>
    <property type="evidence" value="ECO:0007669"/>
    <property type="project" value="TreeGrafter"/>
</dbReference>
<dbReference type="AlphaFoldDB" id="A0A4P8L3D0"/>
<keyword evidence="5" id="KW-0328">Glycosyltransferase</keyword>
<evidence type="ECO:0000256" key="9">
    <source>
        <dbReference type="ARBA" id="ARBA00022984"/>
    </source>
</evidence>
<evidence type="ECO:0000256" key="16">
    <source>
        <dbReference type="ARBA" id="ARBA00038053"/>
    </source>
</evidence>
<feature type="transmembrane region" description="Helical" evidence="21">
    <location>
        <begin position="66"/>
        <end position="84"/>
    </location>
</feature>
<dbReference type="Pfam" id="PF01098">
    <property type="entry name" value="FTSW_RODA_SPOVE"/>
    <property type="match status" value="1"/>
</dbReference>
<evidence type="ECO:0000256" key="1">
    <source>
        <dbReference type="ARBA" id="ARBA00004651"/>
    </source>
</evidence>
<dbReference type="EMBL" id="CP040098">
    <property type="protein sequence ID" value="QCQ22457.1"/>
    <property type="molecule type" value="Genomic_DNA"/>
</dbReference>
<dbReference type="OrthoDB" id="9768187at2"/>
<keyword evidence="4" id="KW-0132">Cell division</keyword>
<evidence type="ECO:0000313" key="22">
    <source>
        <dbReference type="EMBL" id="QCQ22457.1"/>
    </source>
</evidence>
<comment type="pathway">
    <text evidence="2">Cell wall biogenesis; peptidoglycan biosynthesis.</text>
</comment>
<accession>A0A4P8L3D0</accession>
<gene>
    <name evidence="22" type="primary">ftsW</name>
    <name evidence="22" type="ORF">FDQ92_09960</name>
</gene>
<dbReference type="KEGG" id="dax:FDQ92_09960"/>
<keyword evidence="3" id="KW-1003">Cell membrane</keyword>
<evidence type="ECO:0000256" key="8">
    <source>
        <dbReference type="ARBA" id="ARBA00022960"/>
    </source>
</evidence>
<evidence type="ECO:0000256" key="4">
    <source>
        <dbReference type="ARBA" id="ARBA00022618"/>
    </source>
</evidence>
<keyword evidence="10 21" id="KW-1133">Transmembrane helix</keyword>
<dbReference type="InterPro" id="IPR018365">
    <property type="entry name" value="Cell_cycle_FtsW-rel_CS"/>
</dbReference>
<comment type="catalytic activity">
    <reaction evidence="20">
        <text>[GlcNAc-(1-&gt;4)-Mur2Ac(oyl-L-Ala-gamma-D-Glu-L-Lys-D-Ala-D-Ala)](n)-di-trans,octa-cis-undecaprenyl diphosphate + beta-D-GlcNAc-(1-&gt;4)-Mur2Ac(oyl-L-Ala-gamma-D-Glu-L-Lys-D-Ala-D-Ala)-di-trans,octa-cis-undecaprenyl diphosphate = [GlcNAc-(1-&gt;4)-Mur2Ac(oyl-L-Ala-gamma-D-Glu-L-Lys-D-Ala-D-Ala)](n+1)-di-trans,octa-cis-undecaprenyl diphosphate + di-trans,octa-cis-undecaprenyl diphosphate + H(+)</text>
        <dbReference type="Rhea" id="RHEA:23708"/>
        <dbReference type="Rhea" id="RHEA-COMP:9602"/>
        <dbReference type="Rhea" id="RHEA-COMP:9603"/>
        <dbReference type="ChEBI" id="CHEBI:15378"/>
        <dbReference type="ChEBI" id="CHEBI:58405"/>
        <dbReference type="ChEBI" id="CHEBI:60033"/>
        <dbReference type="ChEBI" id="CHEBI:78435"/>
        <dbReference type="EC" id="2.4.99.28"/>
    </reaction>
</comment>
<dbReference type="Proteomes" id="UP000298602">
    <property type="component" value="Chromosome"/>
</dbReference>
<keyword evidence="8" id="KW-0133">Cell shape</keyword>
<keyword evidence="23" id="KW-1185">Reference proteome</keyword>
<evidence type="ECO:0000256" key="15">
    <source>
        <dbReference type="ARBA" id="ARBA00033270"/>
    </source>
</evidence>
<name>A0A4P8L3D0_9BACT</name>
<dbReference type="InterPro" id="IPR001182">
    <property type="entry name" value="FtsW/RodA"/>
</dbReference>
<reference evidence="22 23" key="2">
    <citation type="submission" date="2019-05" db="EMBL/GenBank/DDBJ databases">
        <authorList>
            <person name="Suflita J.M."/>
            <person name="Marks C.R."/>
        </authorList>
    </citation>
    <scope>NUCLEOTIDE SEQUENCE [LARGE SCALE GENOMIC DNA]</scope>
    <source>
        <strain evidence="22 23">ALDC</strain>
    </source>
</reference>
<feature type="transmembrane region" description="Helical" evidence="21">
    <location>
        <begin position="156"/>
        <end position="174"/>
    </location>
</feature>
<dbReference type="PANTHER" id="PTHR30474:SF2">
    <property type="entry name" value="PEPTIDOGLYCAN GLYCOSYLTRANSFERASE FTSW-RELATED"/>
    <property type="match status" value="1"/>
</dbReference>
<evidence type="ECO:0000256" key="18">
    <source>
        <dbReference type="ARBA" id="ARBA00041418"/>
    </source>
</evidence>
<evidence type="ECO:0000256" key="6">
    <source>
        <dbReference type="ARBA" id="ARBA00022679"/>
    </source>
</evidence>
<keyword evidence="6" id="KW-0808">Transferase</keyword>
<dbReference type="GO" id="GO:0051301">
    <property type="term" value="P:cell division"/>
    <property type="evidence" value="ECO:0007669"/>
    <property type="project" value="UniProtKB-KW"/>
</dbReference>
<dbReference type="PANTHER" id="PTHR30474">
    <property type="entry name" value="CELL CYCLE PROTEIN"/>
    <property type="match status" value="1"/>
</dbReference>
<dbReference type="GO" id="GO:0071555">
    <property type="term" value="P:cell wall organization"/>
    <property type="evidence" value="ECO:0007669"/>
    <property type="project" value="UniProtKB-KW"/>
</dbReference>
<feature type="transmembrane region" description="Helical" evidence="21">
    <location>
        <begin position="289"/>
        <end position="309"/>
    </location>
</feature>
<dbReference type="NCBIfam" id="TIGR02614">
    <property type="entry name" value="ftsW"/>
    <property type="match status" value="1"/>
</dbReference>
<keyword evidence="9" id="KW-0573">Peptidoglycan synthesis</keyword>
<evidence type="ECO:0000256" key="7">
    <source>
        <dbReference type="ARBA" id="ARBA00022692"/>
    </source>
</evidence>
<keyword evidence="12" id="KW-0131">Cell cycle</keyword>
<feature type="transmembrane region" description="Helical" evidence="21">
    <location>
        <begin position="26"/>
        <end position="46"/>
    </location>
</feature>
<dbReference type="GO" id="GO:0009252">
    <property type="term" value="P:peptidoglycan biosynthetic process"/>
    <property type="evidence" value="ECO:0007669"/>
    <property type="project" value="UniProtKB-KW"/>
</dbReference>
<dbReference type="EC" id="2.4.99.28" evidence="19"/>
<evidence type="ECO:0000256" key="17">
    <source>
        <dbReference type="ARBA" id="ARBA00041185"/>
    </source>
</evidence>
<protein>
    <recommendedName>
        <fullName evidence="17">Probable peptidoglycan glycosyltransferase FtsW</fullName>
        <ecNumber evidence="19">2.4.99.28</ecNumber>
    </recommendedName>
    <alternativeName>
        <fullName evidence="18">Cell division protein FtsW</fullName>
    </alternativeName>
    <alternativeName>
        <fullName evidence="15">Cell wall polymerase</fullName>
    </alternativeName>
    <alternativeName>
        <fullName evidence="14">Peptidoglycan polymerase</fullName>
    </alternativeName>
</protein>
<reference evidence="22 23" key="1">
    <citation type="submission" date="2019-05" db="EMBL/GenBank/DDBJ databases">
        <title>The Complete Genome Sequence of the n-alkane-degrading Desulfoglaeba alkanexedens ALDC reveals multiple alkylsuccinate synthase gene clusters.</title>
        <authorList>
            <person name="Callaghan A.V."/>
            <person name="Davidova I.A."/>
            <person name="Duncan K.E."/>
            <person name="Morris B."/>
            <person name="McInerney M.J."/>
        </authorList>
    </citation>
    <scope>NUCLEOTIDE SEQUENCE [LARGE SCALE GENOMIC DNA]</scope>
    <source>
        <strain evidence="22 23">ALDC</strain>
    </source>
</reference>
<evidence type="ECO:0000256" key="3">
    <source>
        <dbReference type="ARBA" id="ARBA00022475"/>
    </source>
</evidence>
<evidence type="ECO:0000256" key="14">
    <source>
        <dbReference type="ARBA" id="ARBA00032370"/>
    </source>
</evidence>
<sequence>MSRIERLPPETGRDFPPESNSDGRVILLWLLVLALVGFGLVMVYSASAVMTLRKYSDSLYFLKRQVLFAAVGVAVAWGASRVPYPWYRFLSRWILGLAFALLVLVLVPGVGREFNAARRWLPLGPLSFQPSEIVKVVWIVYLSAYLAEKREVLQRFRQGLFPVVLLFGVLAGLLLMEPDFGAVCILAFVTAVMLLAGGIPWRHLMLFALPAFLGFYLAVVRVPYRLERITAFTNPWTDPLDSGYHLIQSWIAVGSGGLWGKGLGASQQKLFYLPEPFTDFVFAVLGEELGFVGIAVLVALFFVFFWKALNVAQDAPEPFGSFLGLGLAFLIPLQAWINMGVVLGLLPTKGLTLPFISYGGSSFLANCLAVGILLNIARRSDMRAA</sequence>
<keyword evidence="11 21" id="KW-0472">Membrane</keyword>
<evidence type="ECO:0000256" key="20">
    <source>
        <dbReference type="ARBA" id="ARBA00049902"/>
    </source>
</evidence>
<evidence type="ECO:0000313" key="23">
    <source>
        <dbReference type="Proteomes" id="UP000298602"/>
    </source>
</evidence>
<evidence type="ECO:0000256" key="21">
    <source>
        <dbReference type="SAM" id="Phobius"/>
    </source>
</evidence>
<dbReference type="PROSITE" id="PS00428">
    <property type="entry name" value="FTSW_RODA_SPOVE"/>
    <property type="match status" value="1"/>
</dbReference>
<evidence type="ECO:0000256" key="19">
    <source>
        <dbReference type="ARBA" id="ARBA00044770"/>
    </source>
</evidence>
<feature type="transmembrane region" description="Helical" evidence="21">
    <location>
        <begin position="355"/>
        <end position="377"/>
    </location>
</feature>
<dbReference type="RefSeq" id="WP_137424632.1">
    <property type="nucleotide sequence ID" value="NZ_CP040098.1"/>
</dbReference>